<keyword evidence="1" id="KW-0472">Membrane</keyword>
<dbReference type="EMBL" id="MN740632">
    <property type="protein sequence ID" value="QHU36172.1"/>
    <property type="molecule type" value="Genomic_DNA"/>
</dbReference>
<protein>
    <submittedName>
        <fullName evidence="2">Uncharacterized protein</fullName>
    </submittedName>
</protein>
<organism evidence="2">
    <name type="scientific">viral metagenome</name>
    <dbReference type="NCBI Taxonomy" id="1070528"/>
    <lineage>
        <taxon>unclassified sequences</taxon>
        <taxon>metagenomes</taxon>
        <taxon>organismal metagenomes</taxon>
    </lineage>
</organism>
<keyword evidence="1" id="KW-0812">Transmembrane</keyword>
<accession>A0A6C0M3Z0</accession>
<sequence>MKLFLKFFYKSLMTAIMFTSLFLFMNAVDAILIKKGIIGKNKLYILAPIQFFLVIFIYMTMMYVIHWFKLM</sequence>
<feature type="transmembrane region" description="Helical" evidence="1">
    <location>
        <begin position="44"/>
        <end position="68"/>
    </location>
</feature>
<keyword evidence="1" id="KW-1133">Transmembrane helix</keyword>
<name>A0A6C0M3Z0_9ZZZZ</name>
<dbReference type="AlphaFoldDB" id="A0A6C0M3Z0"/>
<evidence type="ECO:0000256" key="1">
    <source>
        <dbReference type="SAM" id="Phobius"/>
    </source>
</evidence>
<reference evidence="2" key="1">
    <citation type="journal article" date="2020" name="Nature">
        <title>Giant virus diversity and host interactions through global metagenomics.</title>
        <authorList>
            <person name="Schulz F."/>
            <person name="Roux S."/>
            <person name="Paez-Espino D."/>
            <person name="Jungbluth S."/>
            <person name="Walsh D.A."/>
            <person name="Denef V.J."/>
            <person name="McMahon K.D."/>
            <person name="Konstantinidis K.T."/>
            <person name="Eloe-Fadrosh E.A."/>
            <person name="Kyrpides N.C."/>
            <person name="Woyke T."/>
        </authorList>
    </citation>
    <scope>NUCLEOTIDE SEQUENCE</scope>
    <source>
        <strain evidence="2">GVMAG-S-1035124-57</strain>
    </source>
</reference>
<proteinExistence type="predicted"/>
<feature type="transmembrane region" description="Helical" evidence="1">
    <location>
        <begin position="12"/>
        <end position="32"/>
    </location>
</feature>
<evidence type="ECO:0000313" key="2">
    <source>
        <dbReference type="EMBL" id="QHU36172.1"/>
    </source>
</evidence>